<feature type="domain" description="PAS" evidence="7">
    <location>
        <begin position="343"/>
        <end position="398"/>
    </location>
</feature>
<keyword evidence="9" id="KW-0418">Kinase</keyword>
<evidence type="ECO:0000256" key="1">
    <source>
        <dbReference type="ARBA" id="ARBA00022553"/>
    </source>
</evidence>
<evidence type="ECO:0000313" key="10">
    <source>
        <dbReference type="Proteomes" id="UP001629113"/>
    </source>
</evidence>
<keyword evidence="9" id="KW-0808">Transferase</keyword>
<gene>
    <name evidence="9" type="ORF">PVAG01_08174</name>
</gene>
<dbReference type="InterPro" id="IPR001789">
    <property type="entry name" value="Sig_transdc_resp-reg_receiver"/>
</dbReference>
<dbReference type="InterPro" id="IPR036097">
    <property type="entry name" value="HisK_dim/P_sf"/>
</dbReference>
<dbReference type="PANTHER" id="PTHR45339:SF1">
    <property type="entry name" value="HYBRID SIGNAL TRANSDUCTION HISTIDINE KINASE J"/>
    <property type="match status" value="1"/>
</dbReference>
<dbReference type="Gene3D" id="3.30.565.10">
    <property type="entry name" value="Histidine kinase-like ATPase, C-terminal domain"/>
    <property type="match status" value="1"/>
</dbReference>
<dbReference type="CDD" id="cd17546">
    <property type="entry name" value="REC_hyHK_CKI1_RcsC-like"/>
    <property type="match status" value="1"/>
</dbReference>
<dbReference type="Pfam" id="PF08447">
    <property type="entry name" value="PAS_3"/>
    <property type="match status" value="1"/>
</dbReference>
<dbReference type="Gene3D" id="3.30.450.20">
    <property type="entry name" value="PAS domain"/>
    <property type="match status" value="1"/>
</dbReference>
<dbReference type="PROSITE" id="PS50110">
    <property type="entry name" value="RESPONSE_REGULATORY"/>
    <property type="match status" value="1"/>
</dbReference>
<evidence type="ECO:0000259" key="8">
    <source>
        <dbReference type="PROSITE" id="PS50113"/>
    </source>
</evidence>
<feature type="compositionally biased region" description="Polar residues" evidence="4">
    <location>
        <begin position="882"/>
        <end position="895"/>
    </location>
</feature>
<dbReference type="SMART" id="SM00448">
    <property type="entry name" value="REC"/>
    <property type="match status" value="1"/>
</dbReference>
<dbReference type="InterPro" id="IPR013655">
    <property type="entry name" value="PAS_fold_3"/>
</dbReference>
<keyword evidence="2" id="KW-0902">Two-component regulatory system</keyword>
<dbReference type="NCBIfam" id="TIGR00229">
    <property type="entry name" value="sensory_box"/>
    <property type="match status" value="1"/>
</dbReference>
<comment type="caution">
    <text evidence="9">The sequence shown here is derived from an EMBL/GenBank/DDBJ whole genome shotgun (WGS) entry which is preliminary data.</text>
</comment>
<dbReference type="CDD" id="cd00082">
    <property type="entry name" value="HisKA"/>
    <property type="match status" value="1"/>
</dbReference>
<feature type="domain" description="PAC" evidence="8">
    <location>
        <begin position="401"/>
        <end position="453"/>
    </location>
</feature>
<sequence>MQFPAGPVPATTSLDVQLAVLRQLPTPVLVLSSNRLTIFANRAAEKLLVGHDAKDAVHAGILGCEPVNLGIVLLHHLLWQSVFKRLAVAVGEGASGSGAEENRIEDLEVLLTNPISQETAHLQVAVSVLKAGQELFYMLSFDRRTIKRESHITIDSVLSPPEHAPLALPNGGGESQKVPMIDHEYGGRLLRMRRAIFDSYDIAGFVITADEKYYLTNKKTRELLGNVLGDERGAEGKEVRNRLEIWNETFTDVMDLKDYPGIRLVRSRKPFSDYVCGFTHQTTKQKIAMKVSGQCLYDDDTGEFLGGVCWCTDLQESSLFLQEKQERLLLSHETICSLMPHMVWTTRPDGYVDWFSKRWYDFTGMTAEESVGSGYQSAIHQDDMDHVLRHLGKGLSEGVECEVELRYRRKDGVYRWMLARASPLRDSEGKLLKWYGTNTDIHELVMARLEASRNTQQMFTVLAHAEVNLFAINTERKVTMAEGNMYWEEKGNRVNKSNVVGQDALQVIHSSARGFSDFEKNIQAVLSGDQAMAVSEDKMGDRIYRTRVVADLEHNSADGSQKPAIRGVLGLSIDVTDFKARMALEVQNAQLKMEEKAAKDASRIKSQFLANMSHEMRTPTAGVIGMVDLLSDDTTLSEEQREYVNSIQLSAKALLTIVNDILDFSKIESGRLDIEEVPFDLENVVSELCKLLGVFANQKGLEFIYDNTMPDSPVVLGDPGRIRQVLSNLLTNALKFTKEGSVTLSLVAKRVGEDGLDVEFVVQDTGIGIEKKVLDKLFQPFSQGDSSTARLYGGTGLGLTISRNLANLMKGSISLESTPSVGSTATFQVPFKLASQLETVDRSLSVSPPNPGFRMYRTPNRIETLRAPHSSPLSSAGLGSLKRSSPTSPLNGTLGSLSIDNNVTELSKEARSNIHVLVVEDNAINQTIAIKNIQKLGFTVSAVWNGQEALSYLLTPSSTQPRPAIILMDVQMPVMDGYEATRILRSEDAYAQVPNGSLRDIPVIAMTASAIQGDAEKCHQAGMDDYLAKPVEKLRLEAMLVKWALNRKD</sequence>
<dbReference type="InterPro" id="IPR000700">
    <property type="entry name" value="PAS-assoc_C"/>
</dbReference>
<dbReference type="Gene3D" id="1.10.287.130">
    <property type="match status" value="1"/>
</dbReference>
<dbReference type="SUPFAM" id="SSF55874">
    <property type="entry name" value="ATPase domain of HSP90 chaperone/DNA topoisomerase II/histidine kinase"/>
    <property type="match status" value="1"/>
</dbReference>
<dbReference type="InterPro" id="IPR000014">
    <property type="entry name" value="PAS"/>
</dbReference>
<feature type="modified residue" description="4-aspartylphosphate" evidence="3">
    <location>
        <position position="969"/>
    </location>
</feature>
<name>A0ABR4P9B5_9HELO</name>
<reference evidence="9 10" key="1">
    <citation type="submission" date="2024-06" db="EMBL/GenBank/DDBJ databases">
        <title>Complete genome of Phlyctema vagabunda strain 19-DSS-EL-015.</title>
        <authorList>
            <person name="Fiorenzani C."/>
        </authorList>
    </citation>
    <scope>NUCLEOTIDE SEQUENCE [LARGE SCALE GENOMIC DNA]</scope>
    <source>
        <strain evidence="9 10">19-DSS-EL-015</strain>
    </source>
</reference>
<dbReference type="SMART" id="SM00091">
    <property type="entry name" value="PAS"/>
    <property type="match status" value="2"/>
</dbReference>
<dbReference type="PROSITE" id="PS50112">
    <property type="entry name" value="PAS"/>
    <property type="match status" value="1"/>
</dbReference>
<dbReference type="PRINTS" id="PR00344">
    <property type="entry name" value="BCTRLSENSOR"/>
</dbReference>
<dbReference type="InterPro" id="IPR005467">
    <property type="entry name" value="His_kinase_dom"/>
</dbReference>
<dbReference type="CDD" id="cd00130">
    <property type="entry name" value="PAS"/>
    <property type="match status" value="1"/>
</dbReference>
<dbReference type="InterPro" id="IPR003594">
    <property type="entry name" value="HATPase_dom"/>
</dbReference>
<dbReference type="SUPFAM" id="SSF47384">
    <property type="entry name" value="Homodimeric domain of signal transducing histidine kinase"/>
    <property type="match status" value="1"/>
</dbReference>
<keyword evidence="10" id="KW-1185">Reference proteome</keyword>
<feature type="compositionally biased region" description="Low complexity" evidence="4">
    <location>
        <begin position="867"/>
        <end position="880"/>
    </location>
</feature>
<dbReference type="PROSITE" id="PS50109">
    <property type="entry name" value="HIS_KIN"/>
    <property type="match status" value="1"/>
</dbReference>
<dbReference type="InterPro" id="IPR003661">
    <property type="entry name" value="HisK_dim/P_dom"/>
</dbReference>
<dbReference type="InterPro" id="IPR004358">
    <property type="entry name" value="Sig_transdc_His_kin-like_C"/>
</dbReference>
<dbReference type="Gene3D" id="3.40.50.2300">
    <property type="match status" value="1"/>
</dbReference>
<evidence type="ECO:0000259" key="7">
    <source>
        <dbReference type="PROSITE" id="PS50112"/>
    </source>
</evidence>
<evidence type="ECO:0000313" key="9">
    <source>
        <dbReference type="EMBL" id="KAL3419676.1"/>
    </source>
</evidence>
<evidence type="ECO:0000256" key="2">
    <source>
        <dbReference type="ARBA" id="ARBA00023012"/>
    </source>
</evidence>
<dbReference type="InterPro" id="IPR035965">
    <property type="entry name" value="PAS-like_dom_sf"/>
</dbReference>
<dbReference type="InterPro" id="IPR036890">
    <property type="entry name" value="HATPase_C_sf"/>
</dbReference>
<dbReference type="CDD" id="cd16922">
    <property type="entry name" value="HATPase_EvgS-ArcB-TorS-like"/>
    <property type="match status" value="1"/>
</dbReference>
<feature type="region of interest" description="Disordered" evidence="4">
    <location>
        <begin position="864"/>
        <end position="895"/>
    </location>
</feature>
<dbReference type="SUPFAM" id="SSF55785">
    <property type="entry name" value="PYP-like sensor domain (PAS domain)"/>
    <property type="match status" value="1"/>
</dbReference>
<accession>A0ABR4P9B5</accession>
<dbReference type="GO" id="GO:0016301">
    <property type="term" value="F:kinase activity"/>
    <property type="evidence" value="ECO:0007669"/>
    <property type="project" value="UniProtKB-KW"/>
</dbReference>
<evidence type="ECO:0000256" key="4">
    <source>
        <dbReference type="SAM" id="MobiDB-lite"/>
    </source>
</evidence>
<dbReference type="Pfam" id="PF00072">
    <property type="entry name" value="Response_reg"/>
    <property type="match status" value="1"/>
</dbReference>
<dbReference type="SMART" id="SM00086">
    <property type="entry name" value="PAC"/>
    <property type="match status" value="1"/>
</dbReference>
<feature type="domain" description="Histidine kinase" evidence="5">
    <location>
        <begin position="611"/>
        <end position="833"/>
    </location>
</feature>
<dbReference type="Pfam" id="PF02518">
    <property type="entry name" value="HATPase_c"/>
    <property type="match status" value="1"/>
</dbReference>
<evidence type="ECO:0000259" key="5">
    <source>
        <dbReference type="PROSITE" id="PS50109"/>
    </source>
</evidence>
<evidence type="ECO:0000259" key="6">
    <source>
        <dbReference type="PROSITE" id="PS50110"/>
    </source>
</evidence>
<proteinExistence type="predicted"/>
<dbReference type="PANTHER" id="PTHR45339">
    <property type="entry name" value="HYBRID SIGNAL TRANSDUCTION HISTIDINE KINASE J"/>
    <property type="match status" value="1"/>
</dbReference>
<dbReference type="SMART" id="SM00388">
    <property type="entry name" value="HisKA"/>
    <property type="match status" value="1"/>
</dbReference>
<dbReference type="InterPro" id="IPR011006">
    <property type="entry name" value="CheY-like_superfamily"/>
</dbReference>
<dbReference type="PROSITE" id="PS50113">
    <property type="entry name" value="PAC"/>
    <property type="match status" value="1"/>
</dbReference>
<dbReference type="Proteomes" id="UP001629113">
    <property type="component" value="Unassembled WGS sequence"/>
</dbReference>
<organism evidence="9 10">
    <name type="scientific">Phlyctema vagabunda</name>
    <dbReference type="NCBI Taxonomy" id="108571"/>
    <lineage>
        <taxon>Eukaryota</taxon>
        <taxon>Fungi</taxon>
        <taxon>Dikarya</taxon>
        <taxon>Ascomycota</taxon>
        <taxon>Pezizomycotina</taxon>
        <taxon>Leotiomycetes</taxon>
        <taxon>Helotiales</taxon>
        <taxon>Dermateaceae</taxon>
        <taxon>Phlyctema</taxon>
    </lineage>
</organism>
<dbReference type="SUPFAM" id="SSF52172">
    <property type="entry name" value="CheY-like"/>
    <property type="match status" value="1"/>
</dbReference>
<evidence type="ECO:0000256" key="3">
    <source>
        <dbReference type="PROSITE-ProRule" id="PRU00169"/>
    </source>
</evidence>
<keyword evidence="1 3" id="KW-0597">Phosphoprotein</keyword>
<dbReference type="Pfam" id="PF00512">
    <property type="entry name" value="HisKA"/>
    <property type="match status" value="1"/>
</dbReference>
<dbReference type="InterPro" id="IPR001610">
    <property type="entry name" value="PAC"/>
</dbReference>
<feature type="domain" description="Response regulatory" evidence="6">
    <location>
        <begin position="915"/>
        <end position="1044"/>
    </location>
</feature>
<protein>
    <submittedName>
        <fullName evidence="9">Histidine kinase hhk6p</fullName>
    </submittedName>
</protein>
<dbReference type="EMBL" id="JBFCZG010000007">
    <property type="protein sequence ID" value="KAL3419676.1"/>
    <property type="molecule type" value="Genomic_DNA"/>
</dbReference>
<dbReference type="SMART" id="SM00387">
    <property type="entry name" value="HATPase_c"/>
    <property type="match status" value="1"/>
</dbReference>